<evidence type="ECO:0000256" key="1">
    <source>
        <dbReference type="SAM" id="MobiDB-lite"/>
    </source>
</evidence>
<protein>
    <submittedName>
        <fullName evidence="2">Phage tail tape measure protein</fullName>
    </submittedName>
</protein>
<reference evidence="2 3" key="1">
    <citation type="submission" date="2019-10" db="EMBL/GenBank/DDBJ databases">
        <title>Antimicrobial-resistant enteric bacteria are widely distributed amongst people, animals and the environment in northern Tanzania.</title>
        <authorList>
            <person name="Subbiah M."/>
            <person name="Call D.R."/>
        </authorList>
    </citation>
    <scope>NUCLEOTIDE SEQUENCE [LARGE SCALE GENOMIC DNA]</scope>
    <source>
        <strain evidence="2 3">TzEc067</strain>
    </source>
</reference>
<dbReference type="Proteomes" id="UP000437875">
    <property type="component" value="Unassembled WGS sequence"/>
</dbReference>
<feature type="non-terminal residue" evidence="2">
    <location>
        <position position="142"/>
    </location>
</feature>
<organism evidence="2 3">
    <name type="scientific">Escherichia coli</name>
    <dbReference type="NCBI Taxonomy" id="562"/>
    <lineage>
        <taxon>Bacteria</taxon>
        <taxon>Pseudomonadati</taxon>
        <taxon>Pseudomonadota</taxon>
        <taxon>Gammaproteobacteria</taxon>
        <taxon>Enterobacterales</taxon>
        <taxon>Enterobacteriaceae</taxon>
        <taxon>Escherichia</taxon>
    </lineage>
</organism>
<dbReference type="AlphaFoldDB" id="A0A6N6WRH1"/>
<accession>A0A6N6WRH1</accession>
<evidence type="ECO:0000313" key="3">
    <source>
        <dbReference type="Proteomes" id="UP000437875"/>
    </source>
</evidence>
<dbReference type="Pfam" id="PF24622">
    <property type="entry name" value="TMP_4"/>
    <property type="match status" value="1"/>
</dbReference>
<feature type="region of interest" description="Disordered" evidence="1">
    <location>
        <begin position="116"/>
        <end position="142"/>
    </location>
</feature>
<name>A0A6N6WRH1_ECOLX</name>
<evidence type="ECO:0000313" key="2">
    <source>
        <dbReference type="EMBL" id="KAE9718321.1"/>
    </source>
</evidence>
<gene>
    <name evidence="2" type="ORF">GP711_28410</name>
</gene>
<proteinExistence type="predicted"/>
<comment type="caution">
    <text evidence="2">The sequence shown here is derived from an EMBL/GenBank/DDBJ whole genome shotgun (WGS) entry which is preliminary data.</text>
</comment>
<dbReference type="EMBL" id="WSGM01000662">
    <property type="protein sequence ID" value="KAE9718321.1"/>
    <property type="molecule type" value="Genomic_DNA"/>
</dbReference>
<sequence length="142" mass="16624">QLCIRDRLLALQQRISDLDGKKLTADEKSVLARKDELIQALTLLDVKQQELQKQTALNELKKKTIQLTSQLAEEERAQRQQHDLDIATVGMGDQQRQRYQVQLSLRQKYQQQLEQLRRDSEQKGTYNTDDYRKAEQALTESL</sequence>
<feature type="non-terminal residue" evidence="2">
    <location>
        <position position="1"/>
    </location>
</feature>